<evidence type="ECO:0000313" key="1">
    <source>
        <dbReference type="EMBL" id="PSR31159.1"/>
    </source>
</evidence>
<sequence>MKGTMTNRMGTWPWLFLLSPFFAFIRGAVGDIPVKILLVFLAATYLLEISNRPGGWAARFRATVFVRSSTGIRLMNLTHGLAMNAALSRH</sequence>
<dbReference type="AlphaFoldDB" id="A0A2T2X9J9"/>
<accession>A0A2T2X9J9</accession>
<reference evidence="1 2" key="1">
    <citation type="journal article" date="2014" name="BMC Genomics">
        <title>Comparison of environmental and isolate Sulfobacillus genomes reveals diverse carbon, sulfur, nitrogen, and hydrogen metabolisms.</title>
        <authorList>
            <person name="Justice N.B."/>
            <person name="Norman A."/>
            <person name="Brown C.T."/>
            <person name="Singh A."/>
            <person name="Thomas B.C."/>
            <person name="Banfield J.F."/>
        </authorList>
    </citation>
    <scope>NUCLEOTIDE SEQUENCE [LARGE SCALE GENOMIC DNA]</scope>
    <source>
        <strain evidence="1">AMDSBA1</strain>
    </source>
</reference>
<organism evidence="1 2">
    <name type="scientific">Sulfobacillus benefaciens</name>
    <dbReference type="NCBI Taxonomy" id="453960"/>
    <lineage>
        <taxon>Bacteria</taxon>
        <taxon>Bacillati</taxon>
        <taxon>Bacillota</taxon>
        <taxon>Clostridia</taxon>
        <taxon>Eubacteriales</taxon>
        <taxon>Clostridiales Family XVII. Incertae Sedis</taxon>
        <taxon>Sulfobacillus</taxon>
    </lineage>
</organism>
<comment type="caution">
    <text evidence="1">The sequence shown here is derived from an EMBL/GenBank/DDBJ whole genome shotgun (WGS) entry which is preliminary data.</text>
</comment>
<dbReference type="Proteomes" id="UP000242699">
    <property type="component" value="Unassembled WGS sequence"/>
</dbReference>
<proteinExistence type="predicted"/>
<name>A0A2T2X9J9_9FIRM</name>
<dbReference type="EMBL" id="PXYT01000004">
    <property type="protein sequence ID" value="PSR31159.1"/>
    <property type="molecule type" value="Genomic_DNA"/>
</dbReference>
<gene>
    <name evidence="1" type="ORF">C7B43_03415</name>
</gene>
<evidence type="ECO:0000313" key="2">
    <source>
        <dbReference type="Proteomes" id="UP000242699"/>
    </source>
</evidence>
<protein>
    <submittedName>
        <fullName evidence="1">Uncharacterized protein</fullName>
    </submittedName>
</protein>